<feature type="transmembrane region" description="Helical" evidence="6">
    <location>
        <begin position="382"/>
        <end position="405"/>
    </location>
</feature>
<feature type="transmembrane region" description="Helical" evidence="6">
    <location>
        <begin position="493"/>
        <end position="515"/>
    </location>
</feature>
<dbReference type="GO" id="GO:0005886">
    <property type="term" value="C:plasma membrane"/>
    <property type="evidence" value="ECO:0007669"/>
    <property type="project" value="TreeGrafter"/>
</dbReference>
<evidence type="ECO:0000256" key="5">
    <source>
        <dbReference type="ARBA" id="ARBA00023136"/>
    </source>
</evidence>
<feature type="transmembrane region" description="Helical" evidence="6">
    <location>
        <begin position="332"/>
        <end position="356"/>
    </location>
</feature>
<dbReference type="GO" id="GO:0015171">
    <property type="term" value="F:amino acid transmembrane transporter activity"/>
    <property type="evidence" value="ECO:0007669"/>
    <property type="project" value="TreeGrafter"/>
</dbReference>
<proteinExistence type="predicted"/>
<dbReference type="Proteomes" id="UP001234581">
    <property type="component" value="Unassembled WGS sequence"/>
</dbReference>
<evidence type="ECO:0008006" key="9">
    <source>
        <dbReference type="Google" id="ProtNLM"/>
    </source>
</evidence>
<feature type="transmembrane region" description="Helical" evidence="6">
    <location>
        <begin position="248"/>
        <end position="268"/>
    </location>
</feature>
<evidence type="ECO:0000256" key="4">
    <source>
        <dbReference type="ARBA" id="ARBA00022989"/>
    </source>
</evidence>
<comment type="caution">
    <text evidence="7">The sequence shown here is derived from an EMBL/GenBank/DDBJ whole genome shotgun (WGS) entry which is preliminary data.</text>
</comment>
<feature type="transmembrane region" description="Helical" evidence="6">
    <location>
        <begin position="115"/>
        <end position="135"/>
    </location>
</feature>
<keyword evidence="3 6" id="KW-0812">Transmembrane</keyword>
<name>A0AAD7XVD8_9FUNG</name>
<dbReference type="PANTHER" id="PTHR43243:SF4">
    <property type="entry name" value="CATIONIC AMINO ACID TRANSPORTER 4"/>
    <property type="match status" value="1"/>
</dbReference>
<dbReference type="Gene3D" id="1.20.1740.10">
    <property type="entry name" value="Amino acid/polyamine transporter I"/>
    <property type="match status" value="1"/>
</dbReference>
<protein>
    <recommendedName>
        <fullName evidence="9">Amino acid transporter</fullName>
    </recommendedName>
</protein>
<dbReference type="PIRSF" id="PIRSF006060">
    <property type="entry name" value="AA_transporter"/>
    <property type="match status" value="1"/>
</dbReference>
<keyword evidence="8" id="KW-1185">Reference proteome</keyword>
<gene>
    <name evidence="7" type="ORF">O0I10_010164</name>
</gene>
<feature type="transmembrane region" description="Helical" evidence="6">
    <location>
        <begin position="222"/>
        <end position="241"/>
    </location>
</feature>
<dbReference type="AlphaFoldDB" id="A0AAD7XVD8"/>
<evidence type="ECO:0000256" key="6">
    <source>
        <dbReference type="SAM" id="Phobius"/>
    </source>
</evidence>
<evidence type="ECO:0000256" key="1">
    <source>
        <dbReference type="ARBA" id="ARBA00004141"/>
    </source>
</evidence>
<keyword evidence="5 6" id="KW-0472">Membrane</keyword>
<feature type="transmembrane region" description="Helical" evidence="6">
    <location>
        <begin position="87"/>
        <end position="109"/>
    </location>
</feature>
<feature type="transmembrane region" description="Helical" evidence="6">
    <location>
        <begin position="459"/>
        <end position="481"/>
    </location>
</feature>
<dbReference type="InterPro" id="IPR002293">
    <property type="entry name" value="AA/rel_permease1"/>
</dbReference>
<evidence type="ECO:0000313" key="8">
    <source>
        <dbReference type="Proteomes" id="UP001234581"/>
    </source>
</evidence>
<evidence type="ECO:0000256" key="3">
    <source>
        <dbReference type="ARBA" id="ARBA00022692"/>
    </source>
</evidence>
<accession>A0AAD7XVD8</accession>
<evidence type="ECO:0000256" key="2">
    <source>
        <dbReference type="ARBA" id="ARBA00022448"/>
    </source>
</evidence>
<comment type="subcellular location">
    <subcellularLocation>
        <location evidence="1">Membrane</location>
        <topology evidence="1">Multi-pass membrane protein</topology>
    </subcellularLocation>
</comment>
<reference evidence="7 8" key="1">
    <citation type="submission" date="2023-03" db="EMBL/GenBank/DDBJ databases">
        <title>Genome sequence of Lichtheimia ornata CBS 291.66.</title>
        <authorList>
            <person name="Mohabir J.T."/>
            <person name="Shea T.P."/>
            <person name="Kurbessoian T."/>
            <person name="Berby B."/>
            <person name="Fontaine J."/>
            <person name="Livny J."/>
            <person name="Gnirke A."/>
            <person name="Stajich J.E."/>
            <person name="Cuomo C.A."/>
        </authorList>
    </citation>
    <scope>NUCLEOTIDE SEQUENCE [LARGE SCALE GENOMIC DNA]</scope>
    <source>
        <strain evidence="7">CBS 291.66</strain>
    </source>
</reference>
<keyword evidence="2" id="KW-0813">Transport</keyword>
<organism evidence="7 8">
    <name type="scientific">Lichtheimia ornata</name>
    <dbReference type="NCBI Taxonomy" id="688661"/>
    <lineage>
        <taxon>Eukaryota</taxon>
        <taxon>Fungi</taxon>
        <taxon>Fungi incertae sedis</taxon>
        <taxon>Mucoromycota</taxon>
        <taxon>Mucoromycotina</taxon>
        <taxon>Mucoromycetes</taxon>
        <taxon>Mucorales</taxon>
        <taxon>Lichtheimiaceae</taxon>
        <taxon>Lichtheimia</taxon>
    </lineage>
</organism>
<feature type="transmembrane region" description="Helical" evidence="6">
    <location>
        <begin position="434"/>
        <end position="453"/>
    </location>
</feature>
<dbReference type="GeneID" id="83217568"/>
<feature type="transmembrane region" description="Helical" evidence="6">
    <location>
        <begin position="521"/>
        <end position="540"/>
    </location>
</feature>
<dbReference type="EMBL" id="JARTCD010000065">
    <property type="protein sequence ID" value="KAJ8654216.1"/>
    <property type="molecule type" value="Genomic_DNA"/>
</dbReference>
<dbReference type="PANTHER" id="PTHR43243">
    <property type="entry name" value="INNER MEMBRANE TRANSPORTER YGJI-RELATED"/>
    <property type="match status" value="1"/>
</dbReference>
<sequence length="580" mass="63751">MGDKIYTGEGGIGHIDEEKAGSSSGGGFLSNIQARYAKVDPSSYLRRPDETGRQYWSRRLISLKPYELLAAEYANTELRKYLNAFQLVFLGIGAIIGTGIFVLSGQAAAQNAGPAVTVSFIVAAIASGFAAMSYSELASMIPVSGSAYTYAYATMGEFMAWTLGWDLVLEYMIGSATVGVGWSGYFKTFFEVAFNVHFGDSWTTPPIYWNEDPAYIAYSEGSYFNVPGFVIILLVTILLCVGIRQASWVNTVIVIIKLLVVFIFIFALCGFVDTGNYDPYVPPNTSGNWHFFGTPGIFAAASTVFFSYIGFDSVTTAAMEAKNPRRDLPIGIMGSLVVTTLMYIGFCTVMTGAVHYSELNHPAPPTIAILAVEERTGRSFKWLNIVVALGALAGLTSVLLVQMLAQARVFYSMAKDGLLPQIFTKVHPKFKTPYVATIIVGLITSILSALLPVDLLGNMTSVGTLFAFFIVHCGVVVLRITRPDVDRWFKIPGPSYTWIVFPFIGGAICILLIAVAEVSTIWRLFVWMGIGWIIYFSYGIRKSRLHRDPIGRFAEVHAQQLDTKEEPEYAVQDYDYPSRT</sequence>
<keyword evidence="4 6" id="KW-1133">Transmembrane helix</keyword>
<feature type="transmembrane region" description="Helical" evidence="6">
    <location>
        <begin position="288"/>
        <end position="311"/>
    </location>
</feature>
<dbReference type="Pfam" id="PF13520">
    <property type="entry name" value="AA_permease_2"/>
    <property type="match status" value="1"/>
</dbReference>
<evidence type="ECO:0000313" key="7">
    <source>
        <dbReference type="EMBL" id="KAJ8654216.1"/>
    </source>
</evidence>
<dbReference type="RefSeq" id="XP_058339130.1">
    <property type="nucleotide sequence ID" value="XM_058490147.1"/>
</dbReference>